<dbReference type="Gene3D" id="3.30.530.20">
    <property type="match status" value="1"/>
</dbReference>
<name>A0A1H9UPD1_9MICO</name>
<evidence type="ECO:0000313" key="3">
    <source>
        <dbReference type="EMBL" id="SES10863.1"/>
    </source>
</evidence>
<keyword evidence="4" id="KW-1185">Reference proteome</keyword>
<dbReference type="AlphaFoldDB" id="A0A1H9UPD1"/>
<evidence type="ECO:0000259" key="2">
    <source>
        <dbReference type="Pfam" id="PF08327"/>
    </source>
</evidence>
<dbReference type="EMBL" id="FOHB01000003">
    <property type="protein sequence ID" value="SES10863.1"/>
    <property type="molecule type" value="Genomic_DNA"/>
</dbReference>
<dbReference type="Pfam" id="PF08327">
    <property type="entry name" value="AHSA1"/>
    <property type="match status" value="1"/>
</dbReference>
<dbReference type="InterPro" id="IPR023393">
    <property type="entry name" value="START-like_dom_sf"/>
</dbReference>
<proteinExistence type="inferred from homology"/>
<sequence>MSDPIDGTQQRASVTRHDNQLVITRAFAAPAALVYEAMTRPEHIRQWWGAGHGEVTTCEVDLRVGGRWHFAQVTPDGTEVSFSGEYRELDPPSRLVHTEVFDNIQSPPSLVETSFTEEGGVTHLRAVITYDSPQTVDMVVASGMESGMNDSYDALEALVQRVAAGNG</sequence>
<feature type="domain" description="Activator of Hsp90 ATPase homologue 1/2-like C-terminal" evidence="2">
    <location>
        <begin position="29"/>
        <end position="159"/>
    </location>
</feature>
<accession>A0A1H9UPD1</accession>
<reference evidence="4" key="1">
    <citation type="submission" date="2016-10" db="EMBL/GenBank/DDBJ databases">
        <authorList>
            <person name="Varghese N."/>
            <person name="Submissions S."/>
        </authorList>
    </citation>
    <scope>NUCLEOTIDE SEQUENCE [LARGE SCALE GENOMIC DNA]</scope>
    <source>
        <strain evidence="4">CGMCC 1.6963</strain>
    </source>
</reference>
<comment type="similarity">
    <text evidence="1">Belongs to the AHA1 family.</text>
</comment>
<organism evidence="3 4">
    <name type="scientific">Pedococcus cremeus</name>
    <dbReference type="NCBI Taxonomy" id="587636"/>
    <lineage>
        <taxon>Bacteria</taxon>
        <taxon>Bacillati</taxon>
        <taxon>Actinomycetota</taxon>
        <taxon>Actinomycetes</taxon>
        <taxon>Micrococcales</taxon>
        <taxon>Intrasporangiaceae</taxon>
        <taxon>Pedococcus</taxon>
    </lineage>
</organism>
<evidence type="ECO:0000256" key="1">
    <source>
        <dbReference type="ARBA" id="ARBA00006817"/>
    </source>
</evidence>
<protein>
    <submittedName>
        <fullName evidence="3">Uncharacterized conserved protein YndB, AHSA1/START domain</fullName>
    </submittedName>
</protein>
<dbReference type="OrthoDB" id="3365660at2"/>
<dbReference type="CDD" id="cd07826">
    <property type="entry name" value="SRPBCC_CalC_Aha1-like_9"/>
    <property type="match status" value="1"/>
</dbReference>
<dbReference type="Proteomes" id="UP000199019">
    <property type="component" value="Unassembled WGS sequence"/>
</dbReference>
<dbReference type="InterPro" id="IPR013538">
    <property type="entry name" value="ASHA1/2-like_C"/>
</dbReference>
<dbReference type="RefSeq" id="WP_091757751.1">
    <property type="nucleotide sequence ID" value="NZ_FOHB01000003.1"/>
</dbReference>
<dbReference type="SUPFAM" id="SSF55961">
    <property type="entry name" value="Bet v1-like"/>
    <property type="match status" value="1"/>
</dbReference>
<dbReference type="STRING" id="587636.SAMN05216199_2021"/>
<evidence type="ECO:0000313" key="4">
    <source>
        <dbReference type="Proteomes" id="UP000199019"/>
    </source>
</evidence>
<gene>
    <name evidence="3" type="ORF">SAMN05216199_2021</name>
</gene>